<dbReference type="PANTHER" id="PTHR44218">
    <property type="entry name" value="PROTEIN SPA1-RELATED 2"/>
    <property type="match status" value="1"/>
</dbReference>
<dbReference type="GO" id="GO:0042802">
    <property type="term" value="F:identical protein binding"/>
    <property type="evidence" value="ECO:0007669"/>
    <property type="project" value="UniProtKB-ARBA"/>
</dbReference>
<keyword evidence="2 9" id="KW-0853">WD repeat</keyword>
<dbReference type="EMBL" id="LR743602">
    <property type="protein sequence ID" value="CAA2632361.1"/>
    <property type="molecule type" value="Genomic_DNA"/>
</dbReference>
<dbReference type="InterPro" id="IPR001680">
    <property type="entry name" value="WD40_rpt"/>
</dbReference>
<reference evidence="12 13" key="1">
    <citation type="submission" date="2019-12" db="EMBL/GenBank/DDBJ databases">
        <authorList>
            <person name="Scholz U."/>
            <person name="Mascher M."/>
            <person name="Fiebig A."/>
        </authorList>
    </citation>
    <scope>NUCLEOTIDE SEQUENCE</scope>
</reference>
<evidence type="ECO:0000256" key="10">
    <source>
        <dbReference type="SAM" id="Coils"/>
    </source>
</evidence>
<evidence type="ECO:0000256" key="3">
    <source>
        <dbReference type="ARBA" id="ARBA00022679"/>
    </source>
</evidence>
<dbReference type="FunFam" id="2.130.10.10:FF:000090">
    <property type="entry name" value="E3 ubiquitin-protein ligase RFWD2 isoform X1"/>
    <property type="match status" value="1"/>
</dbReference>
<gene>
    <name evidence="12" type="ORF">SI7747_15017983</name>
</gene>
<evidence type="ECO:0000256" key="5">
    <source>
        <dbReference type="ARBA" id="ARBA00022786"/>
    </source>
</evidence>
<dbReference type="PROSITE" id="PS50294">
    <property type="entry name" value="WD_REPEATS_REGION"/>
    <property type="match status" value="1"/>
</dbReference>
<organism evidence="12">
    <name type="scientific">Spirodela intermedia</name>
    <name type="common">Intermediate duckweed</name>
    <dbReference type="NCBI Taxonomy" id="51605"/>
    <lineage>
        <taxon>Eukaryota</taxon>
        <taxon>Viridiplantae</taxon>
        <taxon>Streptophyta</taxon>
        <taxon>Embryophyta</taxon>
        <taxon>Tracheophyta</taxon>
        <taxon>Spermatophyta</taxon>
        <taxon>Magnoliopsida</taxon>
        <taxon>Liliopsida</taxon>
        <taxon>Araceae</taxon>
        <taxon>Lemnoideae</taxon>
        <taxon>Spirodela</taxon>
    </lineage>
</organism>
<feature type="region of interest" description="Disordered" evidence="11">
    <location>
        <begin position="1"/>
        <end position="35"/>
    </location>
</feature>
<proteinExistence type="predicted"/>
<dbReference type="GO" id="GO:0009585">
    <property type="term" value="P:red, far-red light phototransduction"/>
    <property type="evidence" value="ECO:0007669"/>
    <property type="project" value="UniProtKB-KW"/>
</dbReference>
<dbReference type="InterPro" id="IPR015943">
    <property type="entry name" value="WD40/YVTN_repeat-like_dom_sf"/>
</dbReference>
<feature type="coiled-coil region" evidence="10">
    <location>
        <begin position="587"/>
        <end position="621"/>
    </location>
</feature>
<evidence type="ECO:0000313" key="12">
    <source>
        <dbReference type="EMBL" id="CAA2632361.1"/>
    </source>
</evidence>
<dbReference type="SUPFAM" id="SSF50978">
    <property type="entry name" value="WD40 repeat-like"/>
    <property type="match status" value="1"/>
</dbReference>
<keyword evidence="6 10" id="KW-0175">Coiled coil</keyword>
<dbReference type="InterPro" id="IPR036322">
    <property type="entry name" value="WD40_repeat_dom_sf"/>
</dbReference>
<feature type="compositionally biased region" description="Polar residues" evidence="11">
    <location>
        <begin position="1"/>
        <end position="13"/>
    </location>
</feature>
<feature type="repeat" description="WD" evidence="9">
    <location>
        <begin position="847"/>
        <end position="889"/>
    </location>
</feature>
<dbReference type="PROSITE" id="PS50082">
    <property type="entry name" value="WD_REPEATS_2"/>
    <property type="match status" value="3"/>
</dbReference>
<evidence type="ECO:0000256" key="6">
    <source>
        <dbReference type="ARBA" id="ARBA00023054"/>
    </source>
</evidence>
<dbReference type="PANTHER" id="PTHR44218:SF6">
    <property type="entry name" value="PROTEIN SUPPRESSOR OF PHYA-105 1"/>
    <property type="match status" value="1"/>
</dbReference>
<dbReference type="PRINTS" id="PR00320">
    <property type="entry name" value="GPROTEINBRPT"/>
</dbReference>
<dbReference type="Gene3D" id="1.10.510.10">
    <property type="entry name" value="Transferase(Phosphotransferase) domain 1"/>
    <property type="match status" value="1"/>
</dbReference>
<keyword evidence="7" id="KW-0539">Nucleus</keyword>
<dbReference type="EMBL" id="CACRZD030000015">
    <property type="protein sequence ID" value="CAA6671575.1"/>
    <property type="molecule type" value="Genomic_DNA"/>
</dbReference>
<keyword evidence="5" id="KW-0833">Ubl conjugation pathway</keyword>
<dbReference type="GO" id="GO:0009640">
    <property type="term" value="P:photomorphogenesis"/>
    <property type="evidence" value="ECO:0007669"/>
    <property type="project" value="InterPro"/>
</dbReference>
<feature type="repeat" description="WD" evidence="9">
    <location>
        <begin position="933"/>
        <end position="973"/>
    </location>
</feature>
<evidence type="ECO:0000256" key="7">
    <source>
        <dbReference type="ARBA" id="ARBA00023242"/>
    </source>
</evidence>
<dbReference type="Gene3D" id="2.130.10.10">
    <property type="entry name" value="YVTN repeat-like/Quinoprotein amine dehydrogenase"/>
    <property type="match status" value="1"/>
</dbReference>
<dbReference type="PROSITE" id="PS00678">
    <property type="entry name" value="WD_REPEATS_1"/>
    <property type="match status" value="1"/>
</dbReference>
<dbReference type="AlphaFoldDB" id="A0A7I8JP81"/>
<dbReference type="SMART" id="SM00320">
    <property type="entry name" value="WD40"/>
    <property type="match status" value="7"/>
</dbReference>
<dbReference type="Proteomes" id="UP001189122">
    <property type="component" value="Unassembled WGS sequence"/>
</dbReference>
<dbReference type="Pfam" id="PF00400">
    <property type="entry name" value="WD40"/>
    <property type="match status" value="4"/>
</dbReference>
<dbReference type="GO" id="GO:0005634">
    <property type="term" value="C:nucleus"/>
    <property type="evidence" value="ECO:0007669"/>
    <property type="project" value="UniProtKB-SubCell"/>
</dbReference>
<dbReference type="InterPro" id="IPR011009">
    <property type="entry name" value="Kinase-like_dom_sf"/>
</dbReference>
<dbReference type="InterPro" id="IPR020472">
    <property type="entry name" value="WD40_PAC1"/>
</dbReference>
<accession>A0A7I8JP81</accession>
<evidence type="ECO:0000256" key="11">
    <source>
        <dbReference type="SAM" id="MobiDB-lite"/>
    </source>
</evidence>
<dbReference type="InterPro" id="IPR019775">
    <property type="entry name" value="WD40_repeat_CS"/>
</dbReference>
<comment type="subcellular location">
    <subcellularLocation>
        <location evidence="1">Nucleus</location>
    </subcellularLocation>
</comment>
<keyword evidence="8" id="KW-0607">Phytochrome signaling pathway</keyword>
<evidence type="ECO:0000256" key="4">
    <source>
        <dbReference type="ARBA" id="ARBA00022737"/>
    </source>
</evidence>
<dbReference type="GO" id="GO:0016740">
    <property type="term" value="F:transferase activity"/>
    <property type="evidence" value="ECO:0007669"/>
    <property type="project" value="UniProtKB-KW"/>
</dbReference>
<dbReference type="InterPro" id="IPR044630">
    <property type="entry name" value="SPA1/2/3/4"/>
</dbReference>
<dbReference type="SUPFAM" id="SSF56112">
    <property type="entry name" value="Protein kinase-like (PK-like)"/>
    <property type="match status" value="1"/>
</dbReference>
<evidence type="ECO:0000313" key="13">
    <source>
        <dbReference type="Proteomes" id="UP001189122"/>
    </source>
</evidence>
<protein>
    <submittedName>
        <fullName evidence="12">Uncharacterized protein</fullName>
    </submittedName>
</protein>
<keyword evidence="13" id="KW-1185">Reference proteome</keyword>
<sequence>MEGTSEVNDTLDNSAEAPQVKRKENEQSPNPENCNVMEIPALSGSQDNIWPEHLWENVVRRFGSQPRSKHLGMSLCSNGDGDIIVAELTVTNYKKSRLRLDGCSNSRDDAVKKNEWQNLYKAADDSRDVMSKEAPNIGNEGAGNLYLNQFRSQRPLPHRQKNCSMVSKRSLEGGNFSGSEKNFTDFPGGTRSKILEGYGFPELVVNDSLKGKGIAYKHLGAYDAPQIPVHSSRNEMPRKLLDEVHNLNAKSDGLNLYGDVNCFNSALDPGMSLRGWFNSELHNADKSERFLIFREILELVDSSHSQGIALQDLCPSFFLIRSSNHVKYVGSFISQSPSVSSKVAIDQDALYSVNQLKRKSNLEVDKQVPEVVSVKQQKLIGNLEFGSQCHMFGNKVGWKEASRMNDSARVKVQDSGCNFWPHFLVDEDHKTGSVTSNQEVFRYNIQKPACGIFQLEEMWYTSPENGNGCPFSSNIYSLGVLLFEIHRRSGTLILGYCFAAVLFIRVMEVRAAAMVNLRHRILPPSFLSESPKEAGFCLWLLHPEPSLRPKSREILLCEFMCDTQDFTSIDHALASIEDEYAESDMLLHFLLSAKDQKEKRAAKLKEDVRCLRTDIDEVERRNSSRIEPSAHVRSPSAYTCGFPEKNLAESVPSERNSRMSASGINQARLMRNISQLERAYFSTRSKIDVPATDSAARKAKDVLQKHEKCHPTQSISDENCSNKESDRLGAFFDGLCKYARYNKFEVHGTVRNSDILNSANVICSLSFDRDEDYLATAGISKRIKIFDFGALLNDNVDVHYPVVEMFSKSRLSCVCWNSYIKNFLASTDYDGTVQIWDASTGQGFIQYNDHLKRAWSVDFSQGEPTKLASGSDDCSVKLWSIKEKNCISSIRTVANICCVQFSSSSSHLLSFGSADYKVYCYDLRNTRIPWCTLAGHGKTVSYVKFVDSETLVSASTDNTLKLWHLNKTSSTGLSTSACSLTLSGHTNEKNFVGLSVSDGYIACGSETNEVYAYYKSLPMPITSHKFGSIDPITGLEVNEDSGQFVSSVCWRGKSNMVVAANSTGCLKLLKMV</sequence>
<feature type="repeat" description="WD" evidence="9">
    <location>
        <begin position="822"/>
        <end position="846"/>
    </location>
</feature>
<evidence type="ECO:0000256" key="9">
    <source>
        <dbReference type="PROSITE-ProRule" id="PRU00221"/>
    </source>
</evidence>
<keyword evidence="4" id="KW-0677">Repeat</keyword>
<evidence type="ECO:0000256" key="2">
    <source>
        <dbReference type="ARBA" id="ARBA00022574"/>
    </source>
</evidence>
<keyword evidence="3" id="KW-0808">Transferase</keyword>
<evidence type="ECO:0000256" key="8">
    <source>
        <dbReference type="ARBA" id="ARBA00084091"/>
    </source>
</evidence>
<name>A0A7I8JP81_SPIIN</name>
<evidence type="ECO:0000256" key="1">
    <source>
        <dbReference type="ARBA" id="ARBA00004123"/>
    </source>
</evidence>